<keyword evidence="2" id="KW-1185">Reference proteome</keyword>
<proteinExistence type="predicted"/>
<accession>A0A8X6T863</accession>
<dbReference type="EMBL" id="BMAW01004141">
    <property type="protein sequence ID" value="GFS87202.1"/>
    <property type="molecule type" value="Genomic_DNA"/>
</dbReference>
<evidence type="ECO:0000313" key="1">
    <source>
        <dbReference type="EMBL" id="GFS87202.1"/>
    </source>
</evidence>
<reference evidence="1" key="1">
    <citation type="submission" date="2020-08" db="EMBL/GenBank/DDBJ databases">
        <title>Multicomponent nature underlies the extraordinary mechanical properties of spider dragline silk.</title>
        <authorList>
            <person name="Kono N."/>
            <person name="Nakamura H."/>
            <person name="Mori M."/>
            <person name="Yoshida Y."/>
            <person name="Ohtoshi R."/>
            <person name="Malay A.D."/>
            <person name="Moran D.A.P."/>
            <person name="Tomita M."/>
            <person name="Numata K."/>
            <person name="Arakawa K."/>
        </authorList>
    </citation>
    <scope>NUCLEOTIDE SEQUENCE</scope>
</reference>
<comment type="caution">
    <text evidence="1">The sequence shown here is derived from an EMBL/GenBank/DDBJ whole genome shotgun (WGS) entry which is preliminary data.</text>
</comment>
<gene>
    <name evidence="1" type="ORF">NPIL_594191</name>
</gene>
<dbReference type="Proteomes" id="UP000887013">
    <property type="component" value="Unassembled WGS sequence"/>
</dbReference>
<dbReference type="AlphaFoldDB" id="A0A8X6T863"/>
<sequence>MILGTSKHSSLKMSLAKPKKVEKVSPDPFLEKVFQPHKIQNSVVEDFIFRQQILNLLKFKNFQALETQRASQVNLESPDPSQGVIRRHWPTPVTHVEDFRNFNLMFALKLFLE</sequence>
<organism evidence="1 2">
    <name type="scientific">Nephila pilipes</name>
    <name type="common">Giant wood spider</name>
    <name type="synonym">Nephila maculata</name>
    <dbReference type="NCBI Taxonomy" id="299642"/>
    <lineage>
        <taxon>Eukaryota</taxon>
        <taxon>Metazoa</taxon>
        <taxon>Ecdysozoa</taxon>
        <taxon>Arthropoda</taxon>
        <taxon>Chelicerata</taxon>
        <taxon>Arachnida</taxon>
        <taxon>Araneae</taxon>
        <taxon>Araneomorphae</taxon>
        <taxon>Entelegynae</taxon>
        <taxon>Araneoidea</taxon>
        <taxon>Nephilidae</taxon>
        <taxon>Nephila</taxon>
    </lineage>
</organism>
<evidence type="ECO:0000313" key="2">
    <source>
        <dbReference type="Proteomes" id="UP000887013"/>
    </source>
</evidence>
<name>A0A8X6T863_NEPPI</name>
<protein>
    <submittedName>
        <fullName evidence="1">Uncharacterized protein</fullName>
    </submittedName>
</protein>